<keyword evidence="3" id="KW-1185">Reference proteome</keyword>
<evidence type="ECO:0000259" key="1">
    <source>
        <dbReference type="Pfam" id="PF03865"/>
    </source>
</evidence>
<dbReference type="PANTHER" id="PTHR34597">
    <property type="entry name" value="SLR1661 PROTEIN"/>
    <property type="match status" value="1"/>
</dbReference>
<name>A0A939DQ08_9ALTE</name>
<dbReference type="InterPro" id="IPR051544">
    <property type="entry name" value="TPS_OM_transporter"/>
</dbReference>
<dbReference type="PANTHER" id="PTHR34597:SF6">
    <property type="entry name" value="BLR6126 PROTEIN"/>
    <property type="match status" value="1"/>
</dbReference>
<sequence>MSVTLRNVVVGLPFCLLLATDITACEVLPPMELNIHTVFDEQDPELTWFHRLANWLHIETRAETLENELAFLSPCETDPKRLYEAERYLRSRNYLRDAKVQVAEADDQRRIQIDTWDTWSLMPILDFGRTGGKNHFELGIKDRNLLGRGIDAELSYFSDPQRSGYKIDTEFPLHRFDNTDARIRLIDSPDGYQRSLSLNRPFISLHDNWSGQLAFNREDRIDTVFQNANDEYLFRHQIDYLQLQGGWKWYQDSHQTLRLLGGFRNEEHQFFAPQADYLPQDRRFTAPWLGLEYLQDEFVTLHNLHLIEQNEDINLGWHVRTSLGWNLVNGPLQDSLLWSVEVNKGLVINDSTLLLSTLKAEGFTDGKGQEGSLSGLLSSEMIHRLSASWAWYLSATWQFSDNPLLDNPLSLGGETGLRGFPLQYQHGEHSLVMNTELRHYPKINLFKLFELGGAIFYDAGKVYGDSLTDNQDSGVLQNIGIGARLYSAHSSDRQVIHIDLVHPFSDLDEVSNLEFRIEVKHAF</sequence>
<protein>
    <recommendedName>
        <fullName evidence="1">Haemolysin activator HlyB C-terminal domain-containing protein</fullName>
    </recommendedName>
</protein>
<reference evidence="2" key="1">
    <citation type="submission" date="2021-03" db="EMBL/GenBank/DDBJ databases">
        <title>novel species isolated from a fishpond in China.</title>
        <authorList>
            <person name="Lu H."/>
            <person name="Cai Z."/>
        </authorList>
    </citation>
    <scope>NUCLEOTIDE SEQUENCE</scope>
    <source>
        <strain evidence="2">JCM 30855</strain>
    </source>
</reference>
<feature type="domain" description="Haemolysin activator HlyB C-terminal" evidence="1">
    <location>
        <begin position="380"/>
        <end position="484"/>
    </location>
</feature>
<evidence type="ECO:0000313" key="3">
    <source>
        <dbReference type="Proteomes" id="UP000664654"/>
    </source>
</evidence>
<dbReference type="Proteomes" id="UP000664654">
    <property type="component" value="Unassembled WGS sequence"/>
</dbReference>
<dbReference type="GO" id="GO:0046819">
    <property type="term" value="P:protein secretion by the type V secretion system"/>
    <property type="evidence" value="ECO:0007669"/>
    <property type="project" value="TreeGrafter"/>
</dbReference>
<organism evidence="2 3">
    <name type="scientific">Bowmanella dokdonensis</name>
    <dbReference type="NCBI Taxonomy" id="751969"/>
    <lineage>
        <taxon>Bacteria</taxon>
        <taxon>Pseudomonadati</taxon>
        <taxon>Pseudomonadota</taxon>
        <taxon>Gammaproteobacteria</taxon>
        <taxon>Alteromonadales</taxon>
        <taxon>Alteromonadaceae</taxon>
        <taxon>Bowmanella</taxon>
    </lineage>
</organism>
<dbReference type="EMBL" id="JAFKCV010000011">
    <property type="protein sequence ID" value="MBN7826848.1"/>
    <property type="molecule type" value="Genomic_DNA"/>
</dbReference>
<dbReference type="GO" id="GO:0008320">
    <property type="term" value="F:protein transmembrane transporter activity"/>
    <property type="evidence" value="ECO:0007669"/>
    <property type="project" value="TreeGrafter"/>
</dbReference>
<dbReference type="RefSeq" id="WP_206574962.1">
    <property type="nucleotide sequence ID" value="NZ_JAFKCV010000011.1"/>
</dbReference>
<dbReference type="InterPro" id="IPR005565">
    <property type="entry name" value="Hemolysn_activator_HlyB_C"/>
</dbReference>
<accession>A0A939DQ08</accession>
<proteinExistence type="predicted"/>
<evidence type="ECO:0000313" key="2">
    <source>
        <dbReference type="EMBL" id="MBN7826848.1"/>
    </source>
</evidence>
<dbReference type="Pfam" id="PF03865">
    <property type="entry name" value="ShlB"/>
    <property type="match status" value="1"/>
</dbReference>
<comment type="caution">
    <text evidence="2">The sequence shown here is derived from an EMBL/GenBank/DDBJ whole genome shotgun (WGS) entry which is preliminary data.</text>
</comment>
<gene>
    <name evidence="2" type="ORF">J0A66_16550</name>
</gene>
<dbReference type="Gene3D" id="2.40.160.50">
    <property type="entry name" value="membrane protein fhac: a member of the omp85/tpsb transporter family"/>
    <property type="match status" value="1"/>
</dbReference>
<dbReference type="GO" id="GO:0098046">
    <property type="term" value="C:type V protein secretion system complex"/>
    <property type="evidence" value="ECO:0007669"/>
    <property type="project" value="TreeGrafter"/>
</dbReference>
<dbReference type="AlphaFoldDB" id="A0A939DQ08"/>